<dbReference type="GO" id="GO:0046872">
    <property type="term" value="F:metal ion binding"/>
    <property type="evidence" value="ECO:0007669"/>
    <property type="project" value="UniProtKB-KW"/>
</dbReference>
<evidence type="ECO:0000256" key="1">
    <source>
        <dbReference type="ARBA" id="ARBA00022723"/>
    </source>
</evidence>
<dbReference type="PANTHER" id="PTHR10587:SF133">
    <property type="entry name" value="CHITIN DEACETYLASE 1-RELATED"/>
    <property type="match status" value="1"/>
</dbReference>
<feature type="chain" id="PRO_5036746226" evidence="3">
    <location>
        <begin position="22"/>
        <end position="535"/>
    </location>
</feature>
<evidence type="ECO:0000313" key="6">
    <source>
        <dbReference type="Proteomes" id="UP000675163"/>
    </source>
</evidence>
<evidence type="ECO:0000256" key="3">
    <source>
        <dbReference type="SAM" id="SignalP"/>
    </source>
</evidence>
<dbReference type="Proteomes" id="UP000675163">
    <property type="component" value="Unassembled WGS sequence"/>
</dbReference>
<organism evidence="5 6">
    <name type="scientific">Leucobacter exalbidus</name>
    <dbReference type="NCBI Taxonomy" id="662960"/>
    <lineage>
        <taxon>Bacteria</taxon>
        <taxon>Bacillati</taxon>
        <taxon>Actinomycetota</taxon>
        <taxon>Actinomycetes</taxon>
        <taxon>Micrococcales</taxon>
        <taxon>Microbacteriaceae</taxon>
        <taxon>Leucobacter</taxon>
    </lineage>
</organism>
<feature type="signal peptide" evidence="3">
    <location>
        <begin position="1"/>
        <end position="21"/>
    </location>
</feature>
<evidence type="ECO:0000313" key="5">
    <source>
        <dbReference type="EMBL" id="MBP1326746.1"/>
    </source>
</evidence>
<protein>
    <submittedName>
        <fullName evidence="5">Peptidoglycan/xylan/chitin deacetylase (PgdA/CDA1 family)</fullName>
    </submittedName>
</protein>
<keyword evidence="1" id="KW-0479">Metal-binding</keyword>
<name>A0A940T686_9MICO</name>
<dbReference type="GO" id="GO:0005975">
    <property type="term" value="P:carbohydrate metabolic process"/>
    <property type="evidence" value="ECO:0007669"/>
    <property type="project" value="InterPro"/>
</dbReference>
<dbReference type="GO" id="GO:0016020">
    <property type="term" value="C:membrane"/>
    <property type="evidence" value="ECO:0007669"/>
    <property type="project" value="TreeGrafter"/>
</dbReference>
<dbReference type="EMBL" id="JAFIDA010000001">
    <property type="protein sequence ID" value="MBP1326746.1"/>
    <property type="molecule type" value="Genomic_DNA"/>
</dbReference>
<proteinExistence type="predicted"/>
<accession>A0A940T686</accession>
<gene>
    <name evidence="5" type="ORF">JOF28_001978</name>
</gene>
<feature type="domain" description="NodB homology" evidence="4">
    <location>
        <begin position="344"/>
        <end position="517"/>
    </location>
</feature>
<comment type="caution">
    <text evidence="5">The sequence shown here is derived from an EMBL/GenBank/DDBJ whole genome shotgun (WGS) entry which is preliminary data.</text>
</comment>
<evidence type="ECO:0000259" key="4">
    <source>
        <dbReference type="PROSITE" id="PS51677"/>
    </source>
</evidence>
<keyword evidence="2" id="KW-0378">Hydrolase</keyword>
<dbReference type="AlphaFoldDB" id="A0A940T686"/>
<keyword evidence="6" id="KW-1185">Reference proteome</keyword>
<dbReference type="GO" id="GO:0016810">
    <property type="term" value="F:hydrolase activity, acting on carbon-nitrogen (but not peptide) bonds"/>
    <property type="evidence" value="ECO:0007669"/>
    <property type="project" value="InterPro"/>
</dbReference>
<dbReference type="PROSITE" id="PS51677">
    <property type="entry name" value="NODB"/>
    <property type="match status" value="1"/>
</dbReference>
<dbReference type="InterPro" id="IPR011330">
    <property type="entry name" value="Glyco_hydro/deAcase_b/a-brl"/>
</dbReference>
<dbReference type="InterPro" id="IPR050248">
    <property type="entry name" value="Polysacc_deacetylase_ArnD"/>
</dbReference>
<evidence type="ECO:0000256" key="2">
    <source>
        <dbReference type="ARBA" id="ARBA00022801"/>
    </source>
</evidence>
<sequence length="535" mass="54175">MSAAVTVTAMGLLLGCAQLPADTNWSPPDWPAPATMVTVVTAAGEPAEASETVEPAKPAAKADAAEATSAAPLVPADADLAGFIDGRIRNDRAGVQIRYVEIVGADSFNASVATIIDDAIASTGISSFTPEVFDTGAGLAERGCVAGSLAIPAAELLKDPAYGPVDGDGTAVVCEVTAAFGPVVGVSFRMVAGLDGDITRDTTTALFANLETGGVTAGAELWTAEAAGELWQGTVDGLRRDAWALSAAPTQPPSDEQLALAQAALAGAGFTGAGARLTLPAGITSAELTALGAGATTVPLTVEVDSLDGWLTPAGDAILALRGTPFVGVPAWNGAHPVSCAIDACVAVTYDDGPSGFTAELLDTFAAHESAATFFMLGNAVLGNPEVVARAAGAGHELASHTMSHPDLTTISPKKARRQVHQAGTAITDAAGVPVTMYRPPYGAVDAAVISAVGWPAILWSIDTLDWQQPGQKALVKRSAQAATPGDIILFHDTHADTVNAADAVVEGLRNRGFTLVTVTQLFDGEVPGGRVSSR</sequence>
<dbReference type="RefSeq" id="WP_209705606.1">
    <property type="nucleotide sequence ID" value="NZ_JAFIDA010000001.1"/>
</dbReference>
<dbReference type="PANTHER" id="PTHR10587">
    <property type="entry name" value="GLYCOSYL TRANSFERASE-RELATED"/>
    <property type="match status" value="1"/>
</dbReference>
<reference evidence="5" key="1">
    <citation type="submission" date="2021-02" db="EMBL/GenBank/DDBJ databases">
        <title>Sequencing the genomes of 1000 actinobacteria strains.</title>
        <authorList>
            <person name="Klenk H.-P."/>
        </authorList>
    </citation>
    <scope>NUCLEOTIDE SEQUENCE</scope>
    <source>
        <strain evidence="5">DSM 22850</strain>
    </source>
</reference>
<dbReference type="InterPro" id="IPR002509">
    <property type="entry name" value="NODB_dom"/>
</dbReference>
<dbReference type="SUPFAM" id="SSF88713">
    <property type="entry name" value="Glycoside hydrolase/deacetylase"/>
    <property type="match status" value="1"/>
</dbReference>
<keyword evidence="3" id="KW-0732">Signal</keyword>
<dbReference type="Pfam" id="PF01522">
    <property type="entry name" value="Polysacc_deac_1"/>
    <property type="match status" value="1"/>
</dbReference>
<dbReference type="Gene3D" id="3.20.20.370">
    <property type="entry name" value="Glycoside hydrolase/deacetylase"/>
    <property type="match status" value="1"/>
</dbReference>